<feature type="transmembrane region" description="Helical" evidence="8">
    <location>
        <begin position="299"/>
        <end position="324"/>
    </location>
</feature>
<evidence type="ECO:0008006" key="11">
    <source>
        <dbReference type="Google" id="ProtNLM"/>
    </source>
</evidence>
<keyword evidence="2" id="KW-1003">Cell membrane</keyword>
<dbReference type="GO" id="GO:0034204">
    <property type="term" value="P:lipid translocation"/>
    <property type="evidence" value="ECO:0007669"/>
    <property type="project" value="TreeGrafter"/>
</dbReference>
<evidence type="ECO:0000256" key="7">
    <source>
        <dbReference type="ARBA" id="ARBA00023136"/>
    </source>
</evidence>
<keyword evidence="4" id="KW-0133">Cell shape</keyword>
<dbReference type="KEGG" id="fsa:C5Q98_06575"/>
<evidence type="ECO:0000256" key="5">
    <source>
        <dbReference type="ARBA" id="ARBA00022984"/>
    </source>
</evidence>
<feature type="transmembrane region" description="Helical" evidence="8">
    <location>
        <begin position="336"/>
        <end position="354"/>
    </location>
</feature>
<feature type="transmembrane region" description="Helical" evidence="8">
    <location>
        <begin position="203"/>
        <end position="224"/>
    </location>
</feature>
<feature type="transmembrane region" description="Helical" evidence="8">
    <location>
        <begin position="100"/>
        <end position="121"/>
    </location>
</feature>
<evidence type="ECO:0000256" key="3">
    <source>
        <dbReference type="ARBA" id="ARBA00022692"/>
    </source>
</evidence>
<feature type="transmembrane region" description="Helical" evidence="8">
    <location>
        <begin position="408"/>
        <end position="432"/>
    </location>
</feature>
<sequence>MDQKSNNAKVKEHNRKAQNISAYSAYMLFAIIAVVLAKVIGFVREIMITHRFGYGNVTDGYYLGFAVPDLVYNILVGGAIGAAVVPMLSGAIERDEEDKVWPSISTFFTFIMILFAGFMLVGELFSEEIISFLNPGQNMEVLGIATSVSRVVYLQTFFFILLAIITSTLSANKVYGLPALGDSVYNIFYLLAIIFFASPTKEGAVNVAWGVVFAAVMYFLYIFYFAKPYMVKYRPNLNVKDRKFWYLLWLAVPALLSGTVAQLNTIVQQSFAGLAQQNIPNASTGVVTSLRNANTLFNLPYQVIVSSIGSFLLSNISGFMARGADKEASNFLTKTVKLVLVIMVPVALFFAVFSEETVQAVYQWNPATYTNENVKVTAAILRIYSINFIVGPFLYFINQVFFALQKNYIILITTTINLLTNYLFCFVFINGFSLGIDGLAWATVLSQILVTIISYIILSMMKNKIEVESMNSFAWKSIVASLFTFSILVLMHTVSPIYSSKIKQLVLYVINGLIAMGAYFTASHLLEVHEVTWIFRMIKSLFKKVKNKLRLGK</sequence>
<feature type="transmembrane region" description="Helical" evidence="8">
    <location>
        <begin position="177"/>
        <end position="197"/>
    </location>
</feature>
<feature type="transmembrane region" description="Helical" evidence="8">
    <location>
        <begin position="141"/>
        <end position="165"/>
    </location>
</feature>
<protein>
    <recommendedName>
        <fullName evidence="11">Murein biosynthesis integral membrane protein MurJ</fullName>
    </recommendedName>
</protein>
<dbReference type="EMBL" id="CP027226">
    <property type="protein sequence ID" value="AVM42892.1"/>
    <property type="molecule type" value="Genomic_DNA"/>
</dbReference>
<feature type="transmembrane region" description="Helical" evidence="8">
    <location>
        <begin position="478"/>
        <end position="499"/>
    </location>
</feature>
<proteinExistence type="predicted"/>
<dbReference type="GO" id="GO:0015648">
    <property type="term" value="F:lipid-linked peptidoglycan transporter activity"/>
    <property type="evidence" value="ECO:0007669"/>
    <property type="project" value="TreeGrafter"/>
</dbReference>
<keyword evidence="5" id="KW-0573">Peptidoglycan synthesis</keyword>
<feature type="transmembrane region" description="Helical" evidence="8">
    <location>
        <begin position="244"/>
        <end position="263"/>
    </location>
</feature>
<feature type="transmembrane region" description="Helical" evidence="8">
    <location>
        <begin position="505"/>
        <end position="526"/>
    </location>
</feature>
<feature type="transmembrane region" description="Helical" evidence="8">
    <location>
        <begin position="374"/>
        <end position="396"/>
    </location>
</feature>
<dbReference type="PANTHER" id="PTHR47019:SF1">
    <property type="entry name" value="LIPID II FLIPPASE MURJ"/>
    <property type="match status" value="1"/>
</dbReference>
<dbReference type="InterPro" id="IPR051050">
    <property type="entry name" value="Lipid_II_flippase_MurJ/MviN"/>
</dbReference>
<dbReference type="Pfam" id="PF03023">
    <property type="entry name" value="MurJ"/>
    <property type="match status" value="1"/>
</dbReference>
<dbReference type="GO" id="GO:0008360">
    <property type="term" value="P:regulation of cell shape"/>
    <property type="evidence" value="ECO:0007669"/>
    <property type="project" value="UniProtKB-KW"/>
</dbReference>
<keyword evidence="7 8" id="KW-0472">Membrane</keyword>
<dbReference type="AlphaFoldDB" id="A0A2S0KPD0"/>
<dbReference type="PRINTS" id="PR01806">
    <property type="entry name" value="VIRFACTRMVIN"/>
</dbReference>
<keyword evidence="3 8" id="KW-0812">Transmembrane</keyword>
<dbReference type="GO" id="GO:0009252">
    <property type="term" value="P:peptidoglycan biosynthetic process"/>
    <property type="evidence" value="ECO:0007669"/>
    <property type="project" value="UniProtKB-KW"/>
</dbReference>
<organism evidence="9 10">
    <name type="scientific">Fastidiosipila sanguinis</name>
    <dbReference type="NCBI Taxonomy" id="236753"/>
    <lineage>
        <taxon>Bacteria</taxon>
        <taxon>Bacillati</taxon>
        <taxon>Bacillota</taxon>
        <taxon>Clostridia</taxon>
        <taxon>Eubacteriales</taxon>
        <taxon>Oscillospiraceae</taxon>
        <taxon>Fastidiosipila</taxon>
    </lineage>
</organism>
<keyword evidence="6 8" id="KW-1133">Transmembrane helix</keyword>
<dbReference type="InterPro" id="IPR004268">
    <property type="entry name" value="MurJ"/>
</dbReference>
<reference evidence="10" key="1">
    <citation type="submission" date="2018-02" db="EMBL/GenBank/DDBJ databases">
        <authorList>
            <person name="Holder M.E."/>
            <person name="Ajami N.J."/>
            <person name="Petrosino J.F."/>
        </authorList>
    </citation>
    <scope>NUCLEOTIDE SEQUENCE [LARGE SCALE GENOMIC DNA]</scope>
    <source>
        <strain evidence="10">CCUG 47711</strain>
    </source>
</reference>
<dbReference type="GO" id="GO:0005886">
    <property type="term" value="C:plasma membrane"/>
    <property type="evidence" value="ECO:0007669"/>
    <property type="project" value="UniProtKB-SubCell"/>
</dbReference>
<evidence type="ECO:0000313" key="9">
    <source>
        <dbReference type="EMBL" id="AVM42892.1"/>
    </source>
</evidence>
<evidence type="ECO:0000256" key="1">
    <source>
        <dbReference type="ARBA" id="ARBA00004651"/>
    </source>
</evidence>
<accession>A0A2S0KPD0</accession>
<gene>
    <name evidence="9" type="ORF">C5Q98_06575</name>
</gene>
<feature type="transmembrane region" description="Helical" evidence="8">
    <location>
        <begin position="70"/>
        <end position="88"/>
    </location>
</feature>
<keyword evidence="10" id="KW-1185">Reference proteome</keyword>
<dbReference type="PANTHER" id="PTHR47019">
    <property type="entry name" value="LIPID II FLIPPASE MURJ"/>
    <property type="match status" value="1"/>
</dbReference>
<dbReference type="RefSeq" id="WP_106012840.1">
    <property type="nucleotide sequence ID" value="NZ_CP027226.1"/>
</dbReference>
<evidence type="ECO:0000256" key="6">
    <source>
        <dbReference type="ARBA" id="ARBA00022989"/>
    </source>
</evidence>
<evidence type="ECO:0000256" key="2">
    <source>
        <dbReference type="ARBA" id="ARBA00022475"/>
    </source>
</evidence>
<evidence type="ECO:0000256" key="8">
    <source>
        <dbReference type="SAM" id="Phobius"/>
    </source>
</evidence>
<feature type="transmembrane region" description="Helical" evidence="8">
    <location>
        <begin position="438"/>
        <end position="458"/>
    </location>
</feature>
<comment type="subcellular location">
    <subcellularLocation>
        <location evidence="1">Cell membrane</location>
        <topology evidence="1">Multi-pass membrane protein</topology>
    </subcellularLocation>
</comment>
<dbReference type="Proteomes" id="UP000237947">
    <property type="component" value="Chromosome"/>
</dbReference>
<name>A0A2S0KPD0_9FIRM</name>
<evidence type="ECO:0000256" key="4">
    <source>
        <dbReference type="ARBA" id="ARBA00022960"/>
    </source>
</evidence>
<feature type="transmembrane region" description="Helical" evidence="8">
    <location>
        <begin position="20"/>
        <end position="43"/>
    </location>
</feature>
<dbReference type="OrthoDB" id="9804143at2"/>
<evidence type="ECO:0000313" key="10">
    <source>
        <dbReference type="Proteomes" id="UP000237947"/>
    </source>
</evidence>